<dbReference type="Pfam" id="PF13273">
    <property type="entry name" value="DUF4064"/>
    <property type="match status" value="1"/>
</dbReference>
<dbReference type="EMBL" id="JACHON010000008">
    <property type="protein sequence ID" value="MBB6513143.1"/>
    <property type="molecule type" value="Genomic_DNA"/>
</dbReference>
<evidence type="ECO:0000256" key="1">
    <source>
        <dbReference type="SAM" id="Phobius"/>
    </source>
</evidence>
<organism evidence="3 4">
    <name type="scientific">Gracilibacillus halotolerans</name>
    <dbReference type="NCBI Taxonomy" id="74386"/>
    <lineage>
        <taxon>Bacteria</taxon>
        <taxon>Bacillati</taxon>
        <taxon>Bacillota</taxon>
        <taxon>Bacilli</taxon>
        <taxon>Bacillales</taxon>
        <taxon>Bacillaceae</taxon>
        <taxon>Gracilibacillus</taxon>
    </lineage>
</organism>
<keyword evidence="4" id="KW-1185">Reference proteome</keyword>
<accession>A0A841RNG3</accession>
<feature type="transmembrane region" description="Helical" evidence="1">
    <location>
        <begin position="100"/>
        <end position="123"/>
    </location>
</feature>
<evidence type="ECO:0000313" key="3">
    <source>
        <dbReference type="EMBL" id="MBB6513143.1"/>
    </source>
</evidence>
<reference evidence="3 4" key="1">
    <citation type="submission" date="2020-08" db="EMBL/GenBank/DDBJ databases">
        <title>Genomic Encyclopedia of Type Strains, Phase IV (KMG-IV): sequencing the most valuable type-strain genomes for metagenomic binning, comparative biology and taxonomic classification.</title>
        <authorList>
            <person name="Goeker M."/>
        </authorList>
    </citation>
    <scope>NUCLEOTIDE SEQUENCE [LARGE SCALE GENOMIC DNA]</scope>
    <source>
        <strain evidence="3 4">DSM 11805</strain>
    </source>
</reference>
<proteinExistence type="predicted"/>
<evidence type="ECO:0000313" key="4">
    <source>
        <dbReference type="Proteomes" id="UP000572212"/>
    </source>
</evidence>
<keyword evidence="1" id="KW-1133">Transmembrane helix</keyword>
<protein>
    <recommendedName>
        <fullName evidence="2">DUF4064 domain-containing protein</fullName>
    </recommendedName>
</protein>
<name>A0A841RNG3_9BACI</name>
<sequence length="137" mass="15084">MRRTAEVVLTIIGAFFYLIGMFFAGVMNTVFKTEEFRNDFLNDPAINDLSAEDSQMALDMFDSLGSFMVVIIVIGIIAIIAGIVAMILFKGDNKPKVAGIILLVVGILTLQLFYIIPGIMGLVRKKKLEDDTFASVQ</sequence>
<dbReference type="InterPro" id="IPR025273">
    <property type="entry name" value="DUF4064"/>
</dbReference>
<comment type="caution">
    <text evidence="3">The sequence shown here is derived from an EMBL/GenBank/DDBJ whole genome shotgun (WGS) entry which is preliminary data.</text>
</comment>
<feature type="transmembrane region" description="Helical" evidence="1">
    <location>
        <begin position="64"/>
        <end position="88"/>
    </location>
</feature>
<feature type="transmembrane region" description="Helical" evidence="1">
    <location>
        <begin position="7"/>
        <end position="31"/>
    </location>
</feature>
<keyword evidence="1" id="KW-0472">Membrane</keyword>
<dbReference type="RefSeq" id="WP_184247782.1">
    <property type="nucleotide sequence ID" value="NZ_BAAACU010000064.1"/>
</dbReference>
<dbReference type="AlphaFoldDB" id="A0A841RNG3"/>
<gene>
    <name evidence="3" type="ORF">GGQ92_001933</name>
</gene>
<feature type="domain" description="DUF4064" evidence="2">
    <location>
        <begin position="3"/>
        <end position="110"/>
    </location>
</feature>
<keyword evidence="1" id="KW-0812">Transmembrane</keyword>
<dbReference type="Proteomes" id="UP000572212">
    <property type="component" value="Unassembled WGS sequence"/>
</dbReference>
<evidence type="ECO:0000259" key="2">
    <source>
        <dbReference type="Pfam" id="PF13273"/>
    </source>
</evidence>